<reference evidence="1 2" key="1">
    <citation type="submission" date="2016-07" db="EMBL/GenBank/DDBJ databases">
        <title>High microdiversification within the ubiquitous acI lineage of Actinobacteria.</title>
        <authorList>
            <person name="Neuenschwander S.M."/>
            <person name="Salcher M."/>
            <person name="Ghai R."/>
            <person name="Pernthaler J."/>
        </authorList>
    </citation>
    <scope>NUCLEOTIDE SEQUENCE [LARGE SCALE GENOMIC DNA]</scope>
    <source>
        <strain evidence="1">MMS-IIA-15</strain>
    </source>
</reference>
<dbReference type="PANTHER" id="PTHR30283:SF4">
    <property type="entry name" value="PEROXIDE STRESS RESISTANCE PROTEIN YAAA"/>
    <property type="match status" value="1"/>
</dbReference>
<dbReference type="AlphaFoldDB" id="A0A249KSL0"/>
<dbReference type="InterPro" id="IPR005583">
    <property type="entry name" value="YaaA"/>
</dbReference>
<dbReference type="Pfam" id="PF03883">
    <property type="entry name" value="H2O2_YaaD"/>
    <property type="match status" value="1"/>
</dbReference>
<evidence type="ECO:0000313" key="1">
    <source>
        <dbReference type="EMBL" id="ASY19790.1"/>
    </source>
</evidence>
<name>A0A249KSL0_9ACTN</name>
<protein>
    <submittedName>
        <fullName evidence="1">DUF328 domain-containing protein</fullName>
    </submittedName>
</protein>
<sequence>MSVSPALCSPILTPMLILLPPSEKKATEPGPAITVYTGVLYQGLGWATLTKAAQNRAQKSIAIISAKYGSLKCLDPIEPYKEKIDAAHMRGPITQVLDVIETDLVIDCRSSTYQSVWSPPAHKCVEIKVFSKVDGVKKVITHMSKKTRGEVTRLLLLSKTIPTNPQELAEIVSSEFECELFGATANEPWVLEVIAH</sequence>
<dbReference type="GO" id="GO:0005829">
    <property type="term" value="C:cytosol"/>
    <property type="evidence" value="ECO:0007669"/>
    <property type="project" value="TreeGrafter"/>
</dbReference>
<keyword evidence="2" id="KW-1185">Reference proteome</keyword>
<dbReference type="OrthoDB" id="3210767at2"/>
<dbReference type="GO" id="GO:0033194">
    <property type="term" value="P:response to hydroperoxide"/>
    <property type="evidence" value="ECO:0007669"/>
    <property type="project" value="TreeGrafter"/>
</dbReference>
<dbReference type="PANTHER" id="PTHR30283">
    <property type="entry name" value="PEROXIDE STRESS RESPONSE PROTEIN YAAA"/>
    <property type="match status" value="1"/>
</dbReference>
<evidence type="ECO:0000313" key="2">
    <source>
        <dbReference type="Proteomes" id="UP000217186"/>
    </source>
</evidence>
<dbReference type="Proteomes" id="UP000217186">
    <property type="component" value="Chromosome"/>
</dbReference>
<dbReference type="KEGG" id="pvn:A7sIIA15_02650"/>
<accession>A0A249KSL0</accession>
<dbReference type="EMBL" id="CP016776">
    <property type="protein sequence ID" value="ASY19790.1"/>
    <property type="molecule type" value="Genomic_DNA"/>
</dbReference>
<proteinExistence type="predicted"/>
<gene>
    <name evidence="1" type="ORF">A7sIIA15_02650</name>
</gene>
<organism evidence="1 2">
    <name type="scientific">Candidatus Planktophila vernalis</name>
    <dbReference type="NCBI Taxonomy" id="1884907"/>
    <lineage>
        <taxon>Bacteria</taxon>
        <taxon>Bacillati</taxon>
        <taxon>Actinomycetota</taxon>
        <taxon>Actinomycetes</taxon>
        <taxon>Candidatus Nanopelagicales</taxon>
        <taxon>Candidatus Nanopelagicaceae</taxon>
        <taxon>Candidatus Planktophila</taxon>
    </lineage>
</organism>